<keyword evidence="2" id="KW-0515">Mutator protein</keyword>
<dbReference type="InterPro" id="IPR043502">
    <property type="entry name" value="DNA/RNA_pol_sf"/>
</dbReference>
<keyword evidence="3" id="KW-0548">Nucleotidyltransferase</keyword>
<dbReference type="Pfam" id="PF11799">
    <property type="entry name" value="IMS_C"/>
    <property type="match status" value="1"/>
</dbReference>
<sequence>MEAKSIESVFEKEQRRVVFLIDSKSFYASVECVERHLNPLKAMLVVMSHQENISGGLVLASSPMAKKKLGISNVTRQKDVPDMPGLVKAEPRMNLYIKKNLEINGIYQQYVDADHLLPYSIDESILDVTDFWRLFGESPKEVAQAIQKHVLRETGIYVSVGIGESPVMAKLALDLAAKKDKHLLAEWHFEDLPEVLWPVSDFGKVWSIGKKTAEKLKRWGINTVGDLAHYNPYILKKKLGLLGEQLFALAWGIDRSDITEDIKPKDKTYGNSQVLPYNYVKRANLEVVIMEMADQVASRLRAHNVQASLVSLYLGYAKEYAAFDERHDPERGLHKTVRIEPSNNSQNLMAVLRRVFNENWTGQAVRNVGVSMGGLNEDNVQTLSLFEQPAEDTVPEKAEKQSPLDEAVDQIRKRFGTAAIVRSISLEQGATAISRANLVGGHNGGNAYE</sequence>
<dbReference type="Gene3D" id="3.30.1490.100">
    <property type="entry name" value="DNA polymerase, Y-family, little finger domain"/>
    <property type="match status" value="1"/>
</dbReference>
<dbReference type="Gene3D" id="3.40.1170.60">
    <property type="match status" value="1"/>
</dbReference>
<evidence type="ECO:0000313" key="7">
    <source>
        <dbReference type="EMBL" id="MCO0831507.1"/>
    </source>
</evidence>
<evidence type="ECO:0000256" key="5">
    <source>
        <dbReference type="ARBA" id="ARBA00022932"/>
    </source>
</evidence>
<comment type="caution">
    <text evidence="7">The sequence shown here is derived from an EMBL/GenBank/DDBJ whole genome shotgun (WGS) entry which is preliminary data.</text>
</comment>
<dbReference type="InterPro" id="IPR050116">
    <property type="entry name" value="DNA_polymerase-Y"/>
</dbReference>
<keyword evidence="4" id="KW-0235">DNA replication</keyword>
<proteinExistence type="inferred from homology"/>
<dbReference type="EMBL" id="JAMWYK010000001">
    <property type="protein sequence ID" value="MCO0831507.1"/>
    <property type="molecule type" value="Genomic_DNA"/>
</dbReference>
<dbReference type="InterPro" id="IPR017961">
    <property type="entry name" value="DNA_pol_Y-fam_little_finger"/>
</dbReference>
<accession>A0ABT0ZND5</accession>
<name>A0ABT0ZND5_9LACO</name>
<gene>
    <name evidence="7" type="ORF">NFX39_00155</name>
</gene>
<dbReference type="InterPro" id="IPR024728">
    <property type="entry name" value="PolY_HhH_motif"/>
</dbReference>
<organism evidence="7 8">
    <name type="scientific">Fructobacillus apis</name>
    <dbReference type="NCBI Taxonomy" id="2935017"/>
    <lineage>
        <taxon>Bacteria</taxon>
        <taxon>Bacillati</taxon>
        <taxon>Bacillota</taxon>
        <taxon>Bacilli</taxon>
        <taxon>Lactobacillales</taxon>
        <taxon>Lactobacillaceae</taxon>
        <taxon>Fructobacillus</taxon>
    </lineage>
</organism>
<evidence type="ECO:0000313" key="8">
    <source>
        <dbReference type="Proteomes" id="UP001523234"/>
    </source>
</evidence>
<dbReference type="PANTHER" id="PTHR11076:SF35">
    <property type="entry name" value="DNA REPAIR PROTEIN HOMOLOG YOBH"/>
    <property type="match status" value="1"/>
</dbReference>
<dbReference type="InterPro" id="IPR043128">
    <property type="entry name" value="Rev_trsase/Diguanyl_cyclase"/>
</dbReference>
<dbReference type="PANTHER" id="PTHR11076">
    <property type="entry name" value="DNA REPAIR POLYMERASE UMUC / TRANSFERASE FAMILY MEMBER"/>
    <property type="match status" value="1"/>
</dbReference>
<keyword evidence="8" id="KW-1185">Reference proteome</keyword>
<evidence type="ECO:0000256" key="2">
    <source>
        <dbReference type="ARBA" id="ARBA00022457"/>
    </source>
</evidence>
<dbReference type="Pfam" id="PF00817">
    <property type="entry name" value="IMS"/>
    <property type="match status" value="1"/>
</dbReference>
<dbReference type="Gene3D" id="1.10.150.20">
    <property type="entry name" value="5' to 3' exonuclease, C-terminal subdomain"/>
    <property type="match status" value="1"/>
</dbReference>
<keyword evidence="5" id="KW-0808">Transferase</keyword>
<dbReference type="PROSITE" id="PS50173">
    <property type="entry name" value="UMUC"/>
    <property type="match status" value="1"/>
</dbReference>
<feature type="domain" description="UmuC" evidence="6">
    <location>
        <begin position="18"/>
        <end position="209"/>
    </location>
</feature>
<dbReference type="SUPFAM" id="SSF100879">
    <property type="entry name" value="Lesion bypass DNA polymerase (Y-family), little finger domain"/>
    <property type="match status" value="1"/>
</dbReference>
<evidence type="ECO:0000259" key="6">
    <source>
        <dbReference type="PROSITE" id="PS50173"/>
    </source>
</evidence>
<evidence type="ECO:0000256" key="3">
    <source>
        <dbReference type="ARBA" id="ARBA00022695"/>
    </source>
</evidence>
<reference evidence="7 8" key="1">
    <citation type="submission" date="2022-06" db="EMBL/GenBank/DDBJ databases">
        <title>Fructobacillus taiwanensis sp. nov., isolated from the honeybee.</title>
        <authorList>
            <person name="Chen Y.-S."/>
            <person name="Wang L.-T."/>
            <person name="Lee Y.-S."/>
            <person name="Chang Y.-C."/>
            <person name="Wu H.-C."/>
            <person name="Liao C.-Y."/>
            <person name="Chen W.-H."/>
            <person name="Deng J.-N."/>
            <person name="Wang Y.-H."/>
        </authorList>
    </citation>
    <scope>NUCLEOTIDE SEQUENCE [LARGE SCALE GENOMIC DNA]</scope>
    <source>
        <strain evidence="7 8">W13</strain>
    </source>
</reference>
<keyword evidence="5" id="KW-0239">DNA-directed DNA polymerase</keyword>
<dbReference type="CDD" id="cd01700">
    <property type="entry name" value="PolY_Pol_V_umuC"/>
    <property type="match status" value="1"/>
</dbReference>
<dbReference type="RefSeq" id="WP_252441871.1">
    <property type="nucleotide sequence ID" value="NZ_JAMWYK010000001.1"/>
</dbReference>
<dbReference type="SUPFAM" id="SSF56672">
    <property type="entry name" value="DNA/RNA polymerases"/>
    <property type="match status" value="1"/>
</dbReference>
<dbReference type="InterPro" id="IPR001126">
    <property type="entry name" value="UmuC"/>
</dbReference>
<dbReference type="Pfam" id="PF11798">
    <property type="entry name" value="IMS_HHH"/>
    <property type="match status" value="1"/>
</dbReference>
<evidence type="ECO:0000256" key="4">
    <source>
        <dbReference type="ARBA" id="ARBA00022705"/>
    </source>
</evidence>
<evidence type="ECO:0000256" key="1">
    <source>
        <dbReference type="ARBA" id="ARBA00010945"/>
    </source>
</evidence>
<dbReference type="InterPro" id="IPR036775">
    <property type="entry name" value="DNA_pol_Y-fam_lit_finger_sf"/>
</dbReference>
<dbReference type="Proteomes" id="UP001523234">
    <property type="component" value="Unassembled WGS sequence"/>
</dbReference>
<dbReference type="Gene3D" id="3.30.70.270">
    <property type="match status" value="1"/>
</dbReference>
<comment type="similarity">
    <text evidence="1">Belongs to the DNA polymerase type-Y family.</text>
</comment>
<protein>
    <submittedName>
        <fullName evidence="7">Y-family DNA polymerase</fullName>
    </submittedName>
</protein>